<dbReference type="InterPro" id="IPR004201">
    <property type="entry name" value="Cdc48_dom2"/>
</dbReference>
<dbReference type="eggNOG" id="KOG0730">
    <property type="taxonomic scope" value="Eukaryota"/>
</dbReference>
<dbReference type="Pfam" id="PF00004">
    <property type="entry name" value="AAA"/>
    <property type="match status" value="2"/>
</dbReference>
<dbReference type="GO" id="GO:0031593">
    <property type="term" value="F:polyubiquitin modification-dependent protein binding"/>
    <property type="evidence" value="ECO:0007669"/>
    <property type="project" value="TreeGrafter"/>
</dbReference>
<evidence type="ECO:0000259" key="4">
    <source>
        <dbReference type="SMART" id="SM00382"/>
    </source>
</evidence>
<dbReference type="CDD" id="cd19528">
    <property type="entry name" value="RecA-like_CDC48_r2-like"/>
    <property type="match status" value="1"/>
</dbReference>
<dbReference type="SUPFAM" id="SSF54585">
    <property type="entry name" value="Cdc48 domain 2-like"/>
    <property type="match status" value="1"/>
</dbReference>
<dbReference type="GO" id="GO:0097352">
    <property type="term" value="P:autophagosome maturation"/>
    <property type="evidence" value="ECO:0007669"/>
    <property type="project" value="TreeGrafter"/>
</dbReference>
<evidence type="ECO:0000256" key="2">
    <source>
        <dbReference type="ARBA" id="ARBA00022840"/>
    </source>
</evidence>
<name>K8E910_9CHLO</name>
<dbReference type="OrthoDB" id="27435at2759"/>
<dbReference type="SUPFAM" id="SSF52540">
    <property type="entry name" value="P-loop containing nucleoside triphosphate hydrolases"/>
    <property type="match status" value="2"/>
</dbReference>
<dbReference type="FunFam" id="2.40.40.20:FF:000003">
    <property type="entry name" value="Transitional endoplasmic reticulum ATPase"/>
    <property type="match status" value="1"/>
</dbReference>
<dbReference type="GO" id="GO:0030970">
    <property type="term" value="P:retrograde protein transport, ER to cytosol"/>
    <property type="evidence" value="ECO:0007669"/>
    <property type="project" value="TreeGrafter"/>
</dbReference>
<dbReference type="FunFam" id="1.10.8.60:FF:000004">
    <property type="entry name" value="Cell division control 48"/>
    <property type="match status" value="1"/>
</dbReference>
<dbReference type="InterPro" id="IPR027417">
    <property type="entry name" value="P-loop_NTPase"/>
</dbReference>
<dbReference type="FunFam" id="3.40.50.300:FF:000048">
    <property type="entry name" value="Transitional endoplasmic reticulum ATPase"/>
    <property type="match status" value="1"/>
</dbReference>
<dbReference type="FunFam" id="3.10.330.10:FF:000001">
    <property type="entry name" value="Cell division control 48"/>
    <property type="match status" value="1"/>
</dbReference>
<evidence type="ECO:0008006" key="9">
    <source>
        <dbReference type="Google" id="ProtNLM"/>
    </source>
</evidence>
<dbReference type="Pfam" id="PF02359">
    <property type="entry name" value="CDC48_N"/>
    <property type="match status" value="1"/>
</dbReference>
<dbReference type="InterPro" id="IPR005938">
    <property type="entry name" value="AAA_ATPase_CDC48"/>
</dbReference>
<evidence type="ECO:0000313" key="7">
    <source>
        <dbReference type="EMBL" id="CCO14111.1"/>
    </source>
</evidence>
<dbReference type="EMBL" id="FO082278">
    <property type="protein sequence ID" value="CCO14111.1"/>
    <property type="molecule type" value="Genomic_DNA"/>
</dbReference>
<dbReference type="InterPro" id="IPR009010">
    <property type="entry name" value="Asp_de-COase-like_dom_sf"/>
</dbReference>
<dbReference type="CDD" id="cd19519">
    <property type="entry name" value="RecA-like_CDC48_r1-like"/>
    <property type="match status" value="1"/>
</dbReference>
<dbReference type="Gene3D" id="6.10.20.150">
    <property type="match status" value="1"/>
</dbReference>
<proteinExistence type="predicted"/>
<dbReference type="GO" id="GO:0005634">
    <property type="term" value="C:nucleus"/>
    <property type="evidence" value="ECO:0007669"/>
    <property type="project" value="TreeGrafter"/>
</dbReference>
<dbReference type="Pfam" id="PF09336">
    <property type="entry name" value="Vps4_C"/>
    <property type="match status" value="1"/>
</dbReference>
<feature type="region of interest" description="Disordered" evidence="3">
    <location>
        <begin position="1"/>
        <end position="32"/>
    </location>
</feature>
<dbReference type="AlphaFoldDB" id="K8E910"/>
<feature type="domain" description="CDC48 N-terminal subdomain" evidence="6">
    <location>
        <begin position="47"/>
        <end position="130"/>
    </location>
</feature>
<dbReference type="STRING" id="41875.K8E910"/>
<feature type="domain" description="AAA+ ATPase" evidence="4">
    <location>
        <begin position="258"/>
        <end position="394"/>
    </location>
</feature>
<keyword evidence="2" id="KW-0067">ATP-binding</keyword>
<feature type="domain" description="CDC48" evidence="5">
    <location>
        <begin position="147"/>
        <end position="213"/>
    </location>
</feature>
<dbReference type="InterPro" id="IPR003959">
    <property type="entry name" value="ATPase_AAA_core"/>
</dbReference>
<dbReference type="InterPro" id="IPR029067">
    <property type="entry name" value="CDC48_domain_2-like_sf"/>
</dbReference>
<feature type="compositionally biased region" description="Basic and acidic residues" evidence="3">
    <location>
        <begin position="8"/>
        <end position="19"/>
    </location>
</feature>
<dbReference type="GeneID" id="19018156"/>
<dbReference type="NCBIfam" id="TIGR01243">
    <property type="entry name" value="CDC48"/>
    <property type="match status" value="1"/>
</dbReference>
<dbReference type="GO" id="GO:0034098">
    <property type="term" value="C:VCP-NPL4-UFD1 AAA ATPase complex"/>
    <property type="evidence" value="ECO:0007669"/>
    <property type="project" value="TreeGrafter"/>
</dbReference>
<dbReference type="PANTHER" id="PTHR23077:SF171">
    <property type="entry name" value="NUCLEAR VALOSIN-CONTAINING PROTEIN-LIKE"/>
    <property type="match status" value="1"/>
</dbReference>
<dbReference type="RefSeq" id="XP_007515232.1">
    <property type="nucleotide sequence ID" value="XM_007515170.1"/>
</dbReference>
<dbReference type="PANTHER" id="PTHR23077">
    <property type="entry name" value="AAA-FAMILY ATPASE"/>
    <property type="match status" value="1"/>
</dbReference>
<evidence type="ECO:0000256" key="3">
    <source>
        <dbReference type="SAM" id="MobiDB-lite"/>
    </source>
</evidence>
<accession>K8E910</accession>
<dbReference type="Proteomes" id="UP000198341">
    <property type="component" value="Chromosome 1"/>
</dbReference>
<dbReference type="SMART" id="SM00382">
    <property type="entry name" value="AAA"/>
    <property type="match status" value="2"/>
</dbReference>
<dbReference type="FunFam" id="3.40.50.300:FF:000012">
    <property type="entry name" value="Transitional endoplasmic reticulum ATPase"/>
    <property type="match status" value="1"/>
</dbReference>
<dbReference type="GO" id="GO:0016887">
    <property type="term" value="F:ATP hydrolysis activity"/>
    <property type="evidence" value="ECO:0007669"/>
    <property type="project" value="InterPro"/>
</dbReference>
<dbReference type="GO" id="GO:0005829">
    <property type="term" value="C:cytosol"/>
    <property type="evidence" value="ECO:0007669"/>
    <property type="project" value="TreeGrafter"/>
</dbReference>
<dbReference type="Pfam" id="PF17862">
    <property type="entry name" value="AAA_lid_3"/>
    <property type="match status" value="2"/>
</dbReference>
<evidence type="ECO:0000259" key="5">
    <source>
        <dbReference type="SMART" id="SM01072"/>
    </source>
</evidence>
<dbReference type="SUPFAM" id="SSF50692">
    <property type="entry name" value="ADC-like"/>
    <property type="match status" value="1"/>
</dbReference>
<dbReference type="PROSITE" id="PS00674">
    <property type="entry name" value="AAA"/>
    <property type="match status" value="2"/>
</dbReference>
<feature type="region of interest" description="Disordered" evidence="3">
    <location>
        <begin position="797"/>
        <end position="819"/>
    </location>
</feature>
<dbReference type="KEGG" id="bpg:Bathy01g04210"/>
<dbReference type="Pfam" id="PF02933">
    <property type="entry name" value="CDC48_2"/>
    <property type="match status" value="1"/>
</dbReference>
<gene>
    <name evidence="7" type="ORF">Bathy01g04210</name>
</gene>
<dbReference type="InterPro" id="IPR003593">
    <property type="entry name" value="AAA+_ATPase"/>
</dbReference>
<dbReference type="Gene3D" id="3.40.50.300">
    <property type="entry name" value="P-loop containing nucleotide triphosphate hydrolases"/>
    <property type="match status" value="2"/>
</dbReference>
<keyword evidence="8" id="KW-1185">Reference proteome</keyword>
<organism evidence="7 8">
    <name type="scientific">Bathycoccus prasinos</name>
    <dbReference type="NCBI Taxonomy" id="41875"/>
    <lineage>
        <taxon>Eukaryota</taxon>
        <taxon>Viridiplantae</taxon>
        <taxon>Chlorophyta</taxon>
        <taxon>Mamiellophyceae</taxon>
        <taxon>Mamiellales</taxon>
        <taxon>Bathycoccaceae</taxon>
        <taxon>Bathycoccus</taxon>
    </lineage>
</organism>
<sequence length="841" mass="92720">MATDEELEAKKVNENDKAPEGQTQVPSEKKKVKDVTAILERKKAPNRLVVDEAVNDDNSVVALSPAKMEELQLFRGDTVLVKGKKRKDTVCIVLADDQCDDGKVRMNKVVRKNLRVRLGDVISIHQCTDVKYGARIHVLPFGDTIEGVSGNLFDVYLKPYFLEAYRPVRKGDTFLARGGMRAVEFKVVETDPAEYCIVAPDTEIFCEGEPINREDEERLDEVGYDDVGGVRKQMAQIRELVELPLRHPQLFKTIGVKPPKGILLYGPPGSGKTLIARAVANETGAFFFLINGPEIMSKLAGESESNLRKAFEEAEKNSPAIIFIDEVDSIAPKRDKTNGEVERRIVSQLLTLMDGLKARSHIIVMAATNRPNSIDPALRRFGRFDREIDIGVPDEVGRLEVMRIHTKNMKLDEEVDLEVVAKDTHGFVGADLAALCTEAALQCIREKMDVIDLEDDEIDAEILDSMAISNDHFKTALAQTNPSALRETVVEVPNVSWDDVGGLETVKQELQETVQYPVEHPEKFEKFGMAPSKGVLFYGPPGCGKTLLAKAIANECQANFISIKGPELLTMWFGESESNVREVFDKARQSAPCVLFFDELDSIANQRGSSAGDAGGAADRVLNQLLTEMDGMNSKKTVFIIGATNRPDIIDTALMRPGRLDQLIYIPLPDDKSRISIFKANLRKSPIANDVDVETLAKFTHGYSGADITEICQRACKYAIRESIEKDIERERAMAQKPEGAMEEDEENYVDPVPEITKAHFEEAMKYARRSVSDADIRKYQAFSQTLQQSRGHVGDFRFPNEGGAAAGGGSGAAPAAGGAQTVGDAFAAAAAQDDDDDLYD</sequence>
<dbReference type="GO" id="GO:0051228">
    <property type="term" value="P:mitotic spindle disassembly"/>
    <property type="evidence" value="ECO:0007669"/>
    <property type="project" value="TreeGrafter"/>
</dbReference>
<evidence type="ECO:0000256" key="1">
    <source>
        <dbReference type="ARBA" id="ARBA00022741"/>
    </source>
</evidence>
<dbReference type="Gene3D" id="2.40.40.20">
    <property type="match status" value="1"/>
</dbReference>
<dbReference type="Gene3D" id="1.10.8.60">
    <property type="match status" value="1"/>
</dbReference>
<protein>
    <recommendedName>
        <fullName evidence="9">Cell division cycle protein 48</fullName>
    </recommendedName>
</protein>
<dbReference type="InterPro" id="IPR003960">
    <property type="entry name" value="ATPase_AAA_CS"/>
</dbReference>
<reference evidence="7 8" key="1">
    <citation type="submission" date="2011-10" db="EMBL/GenBank/DDBJ databases">
        <authorList>
            <person name="Genoscope - CEA"/>
        </authorList>
    </citation>
    <scope>NUCLEOTIDE SEQUENCE [LARGE SCALE GENOMIC DNA]</scope>
    <source>
        <strain evidence="7 8">RCC 1105</strain>
    </source>
</reference>
<dbReference type="InterPro" id="IPR003338">
    <property type="entry name" value="CDC4_N-term_subdom"/>
</dbReference>
<dbReference type="Gene3D" id="3.10.330.10">
    <property type="match status" value="1"/>
</dbReference>
<keyword evidence="1" id="KW-0547">Nucleotide-binding</keyword>
<dbReference type="InterPro" id="IPR050168">
    <property type="entry name" value="AAA_ATPase_domain"/>
</dbReference>
<evidence type="ECO:0000259" key="6">
    <source>
        <dbReference type="SMART" id="SM01073"/>
    </source>
</evidence>
<dbReference type="GO" id="GO:0005524">
    <property type="term" value="F:ATP binding"/>
    <property type="evidence" value="ECO:0007669"/>
    <property type="project" value="UniProtKB-KW"/>
</dbReference>
<feature type="domain" description="AAA+ ATPase" evidence="4">
    <location>
        <begin position="531"/>
        <end position="670"/>
    </location>
</feature>
<dbReference type="SMART" id="SM01073">
    <property type="entry name" value="CDC48_N"/>
    <property type="match status" value="1"/>
</dbReference>
<dbReference type="InterPro" id="IPR041569">
    <property type="entry name" value="AAA_lid_3"/>
</dbReference>
<evidence type="ECO:0000313" key="8">
    <source>
        <dbReference type="Proteomes" id="UP000198341"/>
    </source>
</evidence>
<dbReference type="SMART" id="SM01072">
    <property type="entry name" value="CDC48_2"/>
    <property type="match status" value="1"/>
</dbReference>
<dbReference type="InterPro" id="IPR015415">
    <property type="entry name" value="Spast_Vps4_C"/>
</dbReference>